<evidence type="ECO:0000313" key="1">
    <source>
        <dbReference type="EMBL" id="GAW94349.1"/>
    </source>
</evidence>
<gene>
    <name evidence="1" type="ORF">KKC1_34570</name>
</gene>
<organism evidence="1 2">
    <name type="scientific">Calderihabitans maritimus</name>
    <dbReference type="NCBI Taxonomy" id="1246530"/>
    <lineage>
        <taxon>Bacteria</taxon>
        <taxon>Bacillati</taxon>
        <taxon>Bacillota</taxon>
        <taxon>Clostridia</taxon>
        <taxon>Neomoorellales</taxon>
        <taxon>Calderihabitantaceae</taxon>
        <taxon>Calderihabitans</taxon>
    </lineage>
</organism>
<proteinExistence type="predicted"/>
<accession>A0A1Z5HXU7</accession>
<dbReference type="AlphaFoldDB" id="A0A1Z5HXU7"/>
<reference evidence="2" key="1">
    <citation type="journal article" date="2017" name="Appl. Environ. Microbiol.">
        <title>Genomic Analysis of Calderihabitans maritimus KKC1, a Thermophilic, Hydrogenogenic, Carboxydotrophic Bacterium Isolated from Marine Sediment.</title>
        <authorList>
            <person name="Omae K."/>
            <person name="Yoneda Y."/>
            <person name="Fukuyama Y."/>
            <person name="Yoshida T."/>
            <person name="Sako Y."/>
        </authorList>
    </citation>
    <scope>NUCLEOTIDE SEQUENCE [LARGE SCALE GENOMIC DNA]</scope>
    <source>
        <strain evidence="2">KKC1</strain>
    </source>
</reference>
<comment type="caution">
    <text evidence="1">The sequence shown here is derived from an EMBL/GenBank/DDBJ whole genome shotgun (WGS) entry which is preliminary data.</text>
</comment>
<protein>
    <submittedName>
        <fullName evidence="1">Uncharacterized protein</fullName>
    </submittedName>
</protein>
<sequence length="38" mass="4220">MLLKAIFGEKKILKTYFSDSLTAEYVLVLQTAGRSQVG</sequence>
<evidence type="ECO:0000313" key="2">
    <source>
        <dbReference type="Proteomes" id="UP000197032"/>
    </source>
</evidence>
<keyword evidence="2" id="KW-1185">Reference proteome</keyword>
<dbReference type="EMBL" id="BDGJ01000215">
    <property type="protein sequence ID" value="GAW94349.1"/>
    <property type="molecule type" value="Genomic_DNA"/>
</dbReference>
<dbReference type="Proteomes" id="UP000197032">
    <property type="component" value="Unassembled WGS sequence"/>
</dbReference>
<name>A0A1Z5HXU7_9FIRM</name>